<gene>
    <name evidence="1" type="ORF">ACFFN1_11470</name>
</gene>
<dbReference type="RefSeq" id="WP_376840889.1">
    <property type="nucleotide sequence ID" value="NZ_JBHMAU010000069.1"/>
</dbReference>
<sequence>MGEMGNAGNIWPVAEPIVDEAVGTAIEYGRRGIDWAEEPLEDYVIDPLVVPALSGLVADVEQSQTVWVRVVEECARAEAVCRQAGALGWVSTAAEGFRARVDEHGREVGSLATAAQAVVEAYEQYLVELRSSPVGQALGL</sequence>
<evidence type="ECO:0000313" key="2">
    <source>
        <dbReference type="Proteomes" id="UP001589707"/>
    </source>
</evidence>
<keyword evidence="2" id="KW-1185">Reference proteome</keyword>
<dbReference type="EMBL" id="JBHMAU010000069">
    <property type="protein sequence ID" value="MFB9777009.1"/>
    <property type="molecule type" value="Genomic_DNA"/>
</dbReference>
<name>A0ABV5X3U0_9MICO</name>
<evidence type="ECO:0000313" key="1">
    <source>
        <dbReference type="EMBL" id="MFB9777009.1"/>
    </source>
</evidence>
<protein>
    <submittedName>
        <fullName evidence="1">Uncharacterized protein</fullName>
    </submittedName>
</protein>
<organism evidence="1 2">
    <name type="scientific">Brevibacterium otitidis</name>
    <dbReference type="NCBI Taxonomy" id="53364"/>
    <lineage>
        <taxon>Bacteria</taxon>
        <taxon>Bacillati</taxon>
        <taxon>Actinomycetota</taxon>
        <taxon>Actinomycetes</taxon>
        <taxon>Micrococcales</taxon>
        <taxon>Brevibacteriaceae</taxon>
        <taxon>Brevibacterium</taxon>
    </lineage>
</organism>
<comment type="caution">
    <text evidence="1">The sequence shown here is derived from an EMBL/GenBank/DDBJ whole genome shotgun (WGS) entry which is preliminary data.</text>
</comment>
<dbReference type="Proteomes" id="UP001589707">
    <property type="component" value="Unassembled WGS sequence"/>
</dbReference>
<accession>A0ABV5X3U0</accession>
<reference evidence="1 2" key="1">
    <citation type="submission" date="2024-09" db="EMBL/GenBank/DDBJ databases">
        <authorList>
            <person name="Sun Q."/>
            <person name="Mori K."/>
        </authorList>
    </citation>
    <scope>NUCLEOTIDE SEQUENCE [LARGE SCALE GENOMIC DNA]</scope>
    <source>
        <strain evidence="1 2">JCM 11683</strain>
    </source>
</reference>
<proteinExistence type="predicted"/>